<organism evidence="1 2">
    <name type="scientific">Marivirga lumbricoides</name>
    <dbReference type="NCBI Taxonomy" id="1046115"/>
    <lineage>
        <taxon>Bacteria</taxon>
        <taxon>Pseudomonadati</taxon>
        <taxon>Bacteroidota</taxon>
        <taxon>Cytophagia</taxon>
        <taxon>Cytophagales</taxon>
        <taxon>Marivirgaceae</taxon>
        <taxon>Marivirga</taxon>
    </lineage>
</organism>
<name>A0ABQ1MMC8_9BACT</name>
<reference evidence="2" key="1">
    <citation type="journal article" date="2019" name="Int. J. Syst. Evol. Microbiol.">
        <title>The Global Catalogue of Microorganisms (GCM) 10K type strain sequencing project: providing services to taxonomists for standard genome sequencing and annotation.</title>
        <authorList>
            <consortium name="The Broad Institute Genomics Platform"/>
            <consortium name="The Broad Institute Genome Sequencing Center for Infectious Disease"/>
            <person name="Wu L."/>
            <person name="Ma J."/>
        </authorList>
    </citation>
    <scope>NUCLEOTIDE SEQUENCE [LARGE SCALE GENOMIC DNA]</scope>
    <source>
        <strain evidence="2">CGMCC 1.10832</strain>
    </source>
</reference>
<dbReference type="Proteomes" id="UP000636010">
    <property type="component" value="Unassembled WGS sequence"/>
</dbReference>
<keyword evidence="2" id="KW-1185">Reference proteome</keyword>
<comment type="caution">
    <text evidence="1">The sequence shown here is derived from an EMBL/GenBank/DDBJ whole genome shotgun (WGS) entry which is preliminary data.</text>
</comment>
<dbReference type="InterPro" id="IPR036249">
    <property type="entry name" value="Thioredoxin-like_sf"/>
</dbReference>
<sequence length="214" mass="24350">MEKAKLFYFYDPLCGWCFGFSPVIKALEEKFKKEIEFEAISGGMILGDRVKPLSSMHSYLRDAMPRLEEMTGVKFGKSYMEIFEEGSIALNSETPCIAMTVFKSMSSASSIQFASALQNELYVHGKDLNKLENYQSLASAFNLEWEVFSEKMNSDLYKTKTYQEFTTAQEMGINGFPSVVLQVGDKGYLIARGYRSQEEMEAVINEIIKKEKVN</sequence>
<evidence type="ECO:0000313" key="1">
    <source>
        <dbReference type="EMBL" id="GGC43141.1"/>
    </source>
</evidence>
<dbReference type="SUPFAM" id="SSF52833">
    <property type="entry name" value="Thioredoxin-like"/>
    <property type="match status" value="1"/>
</dbReference>
<dbReference type="PANTHER" id="PTHR13887">
    <property type="entry name" value="GLUTATHIONE S-TRANSFERASE KAPPA"/>
    <property type="match status" value="1"/>
</dbReference>
<proteinExistence type="predicted"/>
<dbReference type="Gene3D" id="3.40.30.10">
    <property type="entry name" value="Glutaredoxin"/>
    <property type="match status" value="1"/>
</dbReference>
<dbReference type="PANTHER" id="PTHR13887:SF54">
    <property type="entry name" value="DSBA FAMILY PROTEIN"/>
    <property type="match status" value="1"/>
</dbReference>
<dbReference type="RefSeq" id="WP_188465133.1">
    <property type="nucleotide sequence ID" value="NZ_BAABHU010000010.1"/>
</dbReference>
<protein>
    <submittedName>
        <fullName evidence="1">DsbA family protein</fullName>
    </submittedName>
</protein>
<gene>
    <name evidence="1" type="ORF">GCM10011506_30950</name>
</gene>
<evidence type="ECO:0000313" key="2">
    <source>
        <dbReference type="Proteomes" id="UP000636010"/>
    </source>
</evidence>
<dbReference type="Gene3D" id="1.10.472.60">
    <property type="entry name" value="putative protein disulfide isomerase domain"/>
    <property type="match status" value="1"/>
</dbReference>
<dbReference type="CDD" id="cd03025">
    <property type="entry name" value="DsbA_FrnE_like"/>
    <property type="match status" value="1"/>
</dbReference>
<accession>A0ABQ1MMC8</accession>
<dbReference type="EMBL" id="BMEC01000010">
    <property type="protein sequence ID" value="GGC43141.1"/>
    <property type="molecule type" value="Genomic_DNA"/>
</dbReference>
<dbReference type="Pfam" id="PF13743">
    <property type="entry name" value="Thioredoxin_5"/>
    <property type="match status" value="1"/>
</dbReference>